<dbReference type="EMBL" id="CP110820">
    <property type="protein sequence ID" value="WPX96182.1"/>
    <property type="molecule type" value="Genomic_DNA"/>
</dbReference>
<evidence type="ECO:0000313" key="3">
    <source>
        <dbReference type="Proteomes" id="UP001327219"/>
    </source>
</evidence>
<dbReference type="InterPro" id="IPR001279">
    <property type="entry name" value="Metallo-B-lactamas"/>
</dbReference>
<organism evidence="2 3">
    <name type="scientific">Candidatus Bandiella euplotis</name>
    <dbReference type="NCBI Taxonomy" id="1664265"/>
    <lineage>
        <taxon>Bacteria</taxon>
        <taxon>Pseudomonadati</taxon>
        <taxon>Pseudomonadota</taxon>
        <taxon>Alphaproteobacteria</taxon>
        <taxon>Rickettsiales</taxon>
        <taxon>Candidatus Midichloriaceae</taxon>
        <taxon>Candidatus Bandiella</taxon>
    </lineage>
</organism>
<reference evidence="2 3" key="1">
    <citation type="submission" date="2022-11" db="EMBL/GenBank/DDBJ databases">
        <title>Host association and intracellularity evolved multiple times independently in the Rickettsiales.</title>
        <authorList>
            <person name="Castelli M."/>
            <person name="Nardi T."/>
            <person name="Gammuto L."/>
            <person name="Bellinzona G."/>
            <person name="Sabaneyeva E."/>
            <person name="Potekhin A."/>
            <person name="Serra V."/>
            <person name="Petroni G."/>
            <person name="Sassera D."/>
        </authorList>
    </citation>
    <scope>NUCLEOTIDE SEQUENCE [LARGE SCALE GENOMIC DNA]</scope>
    <source>
        <strain evidence="2 3">NDG2</strain>
    </source>
</reference>
<dbReference type="CDD" id="cd16279">
    <property type="entry name" value="metallo-hydrolase-like_MBL-fold"/>
    <property type="match status" value="1"/>
</dbReference>
<proteinExistence type="predicted"/>
<gene>
    <name evidence="2" type="ORF">Bandiella_00291</name>
</gene>
<feature type="domain" description="Metallo-beta-lactamase" evidence="1">
    <location>
        <begin position="34"/>
        <end position="221"/>
    </location>
</feature>
<dbReference type="SMART" id="SM00849">
    <property type="entry name" value="Lactamase_B"/>
    <property type="match status" value="1"/>
</dbReference>
<protein>
    <submittedName>
        <fullName evidence="2">MBL fold metallo-hydrolase</fullName>
    </submittedName>
</protein>
<evidence type="ECO:0000259" key="1">
    <source>
        <dbReference type="SMART" id="SM00849"/>
    </source>
</evidence>
<dbReference type="PANTHER" id="PTHR42663:SF6">
    <property type="entry name" value="HYDROLASE C777.06C-RELATED"/>
    <property type="match status" value="1"/>
</dbReference>
<dbReference type="Gene3D" id="3.60.15.10">
    <property type="entry name" value="Ribonuclease Z/Hydroxyacylglutathione hydrolase-like"/>
    <property type="match status" value="1"/>
</dbReference>
<keyword evidence="3" id="KW-1185">Reference proteome</keyword>
<sequence>MKITILGCGSSQGVPYIGCKCYVCASDDSKNKRRRVSILVETDATKILVDTSPDLRQQCLDNNITSLDAIIFTHDHSDHVAGIDEVRALRKNKKLIDAYIDDETFRSLSNRYSYIFNYSTPLYPPTLRRKKLDKSQIIGDVQVKAFDQMHGDIISQGLRFGNVAYSTDFNKIPDESMECLQNLDVWIVDCLRYSYAPTHSYFEKTLLLIEQIKPKLAVLTHMGHDIDYNEISKILPKNVVAGFDNMVI</sequence>
<name>A0ABZ0UL18_9RICK</name>
<dbReference type="Proteomes" id="UP001327219">
    <property type="component" value="Chromosome"/>
</dbReference>
<dbReference type="Pfam" id="PF12706">
    <property type="entry name" value="Lactamase_B_2"/>
    <property type="match status" value="1"/>
</dbReference>
<dbReference type="PANTHER" id="PTHR42663">
    <property type="entry name" value="HYDROLASE C777.06C-RELATED-RELATED"/>
    <property type="match status" value="1"/>
</dbReference>
<dbReference type="SUPFAM" id="SSF56281">
    <property type="entry name" value="Metallo-hydrolase/oxidoreductase"/>
    <property type="match status" value="1"/>
</dbReference>
<accession>A0ABZ0UL18</accession>
<dbReference type="InterPro" id="IPR036866">
    <property type="entry name" value="RibonucZ/Hydroxyglut_hydro"/>
</dbReference>
<evidence type="ECO:0000313" key="2">
    <source>
        <dbReference type="EMBL" id="WPX96182.1"/>
    </source>
</evidence>